<dbReference type="GO" id="GO:0032259">
    <property type="term" value="P:methylation"/>
    <property type="evidence" value="ECO:0007669"/>
    <property type="project" value="UniProtKB-KW"/>
</dbReference>
<organism evidence="2 3">
    <name type="scientific">Candidatus Woesebacteria bacterium GW2011_GWA2_33_28</name>
    <dbReference type="NCBI Taxonomy" id="1618561"/>
    <lineage>
        <taxon>Bacteria</taxon>
        <taxon>Candidatus Woeseibacteriota</taxon>
    </lineage>
</organism>
<dbReference type="GO" id="GO:0008757">
    <property type="term" value="F:S-adenosylmethionine-dependent methyltransferase activity"/>
    <property type="evidence" value="ECO:0007669"/>
    <property type="project" value="InterPro"/>
</dbReference>
<dbReference type="EMBL" id="LBOZ01000008">
    <property type="protein sequence ID" value="KKP46785.1"/>
    <property type="molecule type" value="Genomic_DNA"/>
</dbReference>
<dbReference type="InterPro" id="IPR029063">
    <property type="entry name" value="SAM-dependent_MTases_sf"/>
</dbReference>
<evidence type="ECO:0000313" key="2">
    <source>
        <dbReference type="EMBL" id="KKP46785.1"/>
    </source>
</evidence>
<dbReference type="Pfam" id="PF08241">
    <property type="entry name" value="Methyltransf_11"/>
    <property type="match status" value="1"/>
</dbReference>
<gene>
    <name evidence="2" type="ORF">UR38_C0008G0016</name>
</gene>
<dbReference type="CDD" id="cd02440">
    <property type="entry name" value="AdoMet_MTases"/>
    <property type="match status" value="1"/>
</dbReference>
<dbReference type="SUPFAM" id="SSF53335">
    <property type="entry name" value="S-adenosyl-L-methionine-dependent methyltransferases"/>
    <property type="match status" value="1"/>
</dbReference>
<accession>A0A0G0C6B0</accession>
<proteinExistence type="predicted"/>
<dbReference type="Gene3D" id="3.40.50.150">
    <property type="entry name" value="Vaccinia Virus protein VP39"/>
    <property type="match status" value="1"/>
</dbReference>
<keyword evidence="2" id="KW-0808">Transferase</keyword>
<dbReference type="Proteomes" id="UP000033995">
    <property type="component" value="Unassembled WGS sequence"/>
</dbReference>
<dbReference type="PANTHER" id="PTHR43591">
    <property type="entry name" value="METHYLTRANSFERASE"/>
    <property type="match status" value="1"/>
</dbReference>
<name>A0A0G0C6B0_9BACT</name>
<evidence type="ECO:0000313" key="3">
    <source>
        <dbReference type="Proteomes" id="UP000033995"/>
    </source>
</evidence>
<evidence type="ECO:0000259" key="1">
    <source>
        <dbReference type="Pfam" id="PF08241"/>
    </source>
</evidence>
<dbReference type="InterPro" id="IPR013216">
    <property type="entry name" value="Methyltransf_11"/>
</dbReference>
<dbReference type="AlphaFoldDB" id="A0A0G0C6B0"/>
<reference evidence="2 3" key="1">
    <citation type="journal article" date="2015" name="Nature">
        <title>rRNA introns, odd ribosomes, and small enigmatic genomes across a large radiation of phyla.</title>
        <authorList>
            <person name="Brown C.T."/>
            <person name="Hug L.A."/>
            <person name="Thomas B.C."/>
            <person name="Sharon I."/>
            <person name="Castelle C.J."/>
            <person name="Singh A."/>
            <person name="Wilkins M.J."/>
            <person name="Williams K.H."/>
            <person name="Banfield J.F."/>
        </authorList>
    </citation>
    <scope>NUCLEOTIDE SEQUENCE [LARGE SCALE GENOMIC DNA]</scope>
</reference>
<keyword evidence="2" id="KW-0489">Methyltransferase</keyword>
<sequence>MTKILNLIKTWDKESESYLFEKKMQVDYLANYYHLENCLGNLNKKTILEVGSGSGQTSAYLATHGGIIHLVDISSKSLNFSKKYFDSLKLPVNIYNQNAFNMKFPNKSFDYVWNGGVLEHYNDAEKVELIKKMWKLVKPGGKILITTPNLYDIPFIVAKKILEFRKKWSFGLEENMSMKKIRDLAKKAGVTNIHIYAYNPIVGFWFFPYGREITDFLKLNTFKYHKRITKFGHVIIMYGVK</sequence>
<comment type="caution">
    <text evidence="2">The sequence shown here is derived from an EMBL/GenBank/DDBJ whole genome shotgun (WGS) entry which is preliminary data.</text>
</comment>
<protein>
    <submittedName>
        <fullName evidence="2">Methyltransferase type 11</fullName>
    </submittedName>
</protein>
<feature type="domain" description="Methyltransferase type 11" evidence="1">
    <location>
        <begin position="48"/>
        <end position="145"/>
    </location>
</feature>